<sequence length="62" mass="5830">MGGAGIVVVPRACSIVTGKPGVGAAADGSSMEGAAQPATTSNAATIPDALNLTSPPPHVECG</sequence>
<name>A0ABP9NUJ4_9PSEU</name>
<evidence type="ECO:0000313" key="3">
    <source>
        <dbReference type="Proteomes" id="UP001500804"/>
    </source>
</evidence>
<accession>A0ABP9NUJ4</accession>
<reference evidence="3" key="1">
    <citation type="journal article" date="2019" name="Int. J. Syst. Evol. Microbiol.">
        <title>The Global Catalogue of Microorganisms (GCM) 10K type strain sequencing project: providing services to taxonomists for standard genome sequencing and annotation.</title>
        <authorList>
            <consortium name="The Broad Institute Genomics Platform"/>
            <consortium name="The Broad Institute Genome Sequencing Center for Infectious Disease"/>
            <person name="Wu L."/>
            <person name="Ma J."/>
        </authorList>
    </citation>
    <scope>NUCLEOTIDE SEQUENCE [LARGE SCALE GENOMIC DNA]</scope>
    <source>
        <strain evidence="3">JCM 18302</strain>
    </source>
</reference>
<gene>
    <name evidence="2" type="ORF">GCM10023320_55660</name>
</gene>
<feature type="region of interest" description="Disordered" evidence="1">
    <location>
        <begin position="24"/>
        <end position="62"/>
    </location>
</feature>
<dbReference type="Proteomes" id="UP001500804">
    <property type="component" value="Unassembled WGS sequence"/>
</dbReference>
<protein>
    <submittedName>
        <fullName evidence="2">Uncharacterized protein</fullName>
    </submittedName>
</protein>
<comment type="caution">
    <text evidence="2">The sequence shown here is derived from an EMBL/GenBank/DDBJ whole genome shotgun (WGS) entry which is preliminary data.</text>
</comment>
<keyword evidence="3" id="KW-1185">Reference proteome</keyword>
<proteinExistence type="predicted"/>
<organism evidence="2 3">
    <name type="scientific">Pseudonocardia adelaidensis</name>
    <dbReference type="NCBI Taxonomy" id="648754"/>
    <lineage>
        <taxon>Bacteria</taxon>
        <taxon>Bacillati</taxon>
        <taxon>Actinomycetota</taxon>
        <taxon>Actinomycetes</taxon>
        <taxon>Pseudonocardiales</taxon>
        <taxon>Pseudonocardiaceae</taxon>
        <taxon>Pseudonocardia</taxon>
    </lineage>
</organism>
<evidence type="ECO:0000256" key="1">
    <source>
        <dbReference type="SAM" id="MobiDB-lite"/>
    </source>
</evidence>
<evidence type="ECO:0000313" key="2">
    <source>
        <dbReference type="EMBL" id="GAA5131869.1"/>
    </source>
</evidence>
<dbReference type="EMBL" id="BAABJO010000024">
    <property type="protein sequence ID" value="GAA5131869.1"/>
    <property type="molecule type" value="Genomic_DNA"/>
</dbReference>